<dbReference type="InterPro" id="IPR011262">
    <property type="entry name" value="DNA-dir_RNA_pol_insert"/>
</dbReference>
<comment type="caution">
    <text evidence="13">The sequence shown here is derived from an EMBL/GenBank/DDBJ whole genome shotgun (WGS) entry which is preliminary data.</text>
</comment>
<evidence type="ECO:0000256" key="7">
    <source>
        <dbReference type="ARBA" id="ARBA00023163"/>
    </source>
</evidence>
<keyword evidence="6" id="KW-0548">Nucleotidyltransferase</keyword>
<feature type="region of interest" description="Disordered" evidence="11">
    <location>
        <begin position="254"/>
        <end position="288"/>
    </location>
</feature>
<reference evidence="14" key="1">
    <citation type="submission" date="2017-09" db="EMBL/GenBank/DDBJ databases">
        <title>Depth-based differentiation of microbial function through sediment-hosted aquifers and enrichment of novel symbionts in the deep terrestrial subsurface.</title>
        <authorList>
            <person name="Probst A.J."/>
            <person name="Ladd B."/>
            <person name="Jarett J.K."/>
            <person name="Geller-Mcgrath D.E."/>
            <person name="Sieber C.M.K."/>
            <person name="Emerson J.B."/>
            <person name="Anantharaman K."/>
            <person name="Thomas B.C."/>
            <person name="Malmstrom R."/>
            <person name="Stieglmeier M."/>
            <person name="Klingl A."/>
            <person name="Woyke T."/>
            <person name="Ryan C.M."/>
            <person name="Banfield J.F."/>
        </authorList>
    </citation>
    <scope>NUCLEOTIDE SEQUENCE [LARGE SCALE GENOMIC DNA]</scope>
</reference>
<keyword evidence="5" id="KW-0808">Transferase</keyword>
<feature type="domain" description="DNA-directed RNA polymerase RpoA/D/Rpb3-type" evidence="12">
    <location>
        <begin position="41"/>
        <end position="249"/>
    </location>
</feature>
<dbReference type="InterPro" id="IPR011773">
    <property type="entry name" value="DNA-dir_RpoA"/>
</dbReference>
<dbReference type="GO" id="GO:0005737">
    <property type="term" value="C:cytoplasm"/>
    <property type="evidence" value="ECO:0007669"/>
    <property type="project" value="UniProtKB-ARBA"/>
</dbReference>
<dbReference type="GO" id="GO:0003677">
    <property type="term" value="F:DNA binding"/>
    <property type="evidence" value="ECO:0007669"/>
    <property type="project" value="InterPro"/>
</dbReference>
<organism evidence="13 14">
    <name type="scientific">Candidatus Harrisonbacteria bacterium CG10_big_fil_rev_8_21_14_0_10_45_28</name>
    <dbReference type="NCBI Taxonomy" id="1974586"/>
    <lineage>
        <taxon>Bacteria</taxon>
        <taxon>Candidatus Harrisoniibacteriota</taxon>
    </lineage>
</organism>
<evidence type="ECO:0000256" key="10">
    <source>
        <dbReference type="ARBA" id="ARBA00048552"/>
    </source>
</evidence>
<dbReference type="InterPro" id="IPR036603">
    <property type="entry name" value="RBP11-like"/>
</dbReference>
<dbReference type="EMBL" id="PFBC01000044">
    <property type="protein sequence ID" value="PIR87780.1"/>
    <property type="molecule type" value="Genomic_DNA"/>
</dbReference>
<accession>A0A2H0UN07</accession>
<name>A0A2H0UN07_9BACT</name>
<dbReference type="FunFam" id="2.170.120.12:FF:000001">
    <property type="entry name" value="DNA-directed RNA polymerase subunit alpha"/>
    <property type="match status" value="1"/>
</dbReference>
<evidence type="ECO:0000256" key="9">
    <source>
        <dbReference type="ARBA" id="ARBA00033070"/>
    </source>
</evidence>
<evidence type="ECO:0000256" key="2">
    <source>
        <dbReference type="ARBA" id="ARBA00012418"/>
    </source>
</evidence>
<evidence type="ECO:0000313" key="14">
    <source>
        <dbReference type="Proteomes" id="UP000230903"/>
    </source>
</evidence>
<keyword evidence="7" id="KW-0804">Transcription</keyword>
<dbReference type="Pfam" id="PF01000">
    <property type="entry name" value="RNA_pol_A_bac"/>
    <property type="match status" value="1"/>
</dbReference>
<evidence type="ECO:0000256" key="11">
    <source>
        <dbReference type="SAM" id="MobiDB-lite"/>
    </source>
</evidence>
<dbReference type="GO" id="GO:0000428">
    <property type="term" value="C:DNA-directed RNA polymerase complex"/>
    <property type="evidence" value="ECO:0007669"/>
    <property type="project" value="UniProtKB-KW"/>
</dbReference>
<dbReference type="NCBIfam" id="TIGR02027">
    <property type="entry name" value="rpoA"/>
    <property type="match status" value="1"/>
</dbReference>
<dbReference type="CDD" id="cd06928">
    <property type="entry name" value="RNAP_alpha_NTD"/>
    <property type="match status" value="1"/>
</dbReference>
<evidence type="ECO:0000256" key="3">
    <source>
        <dbReference type="ARBA" id="ARBA00015972"/>
    </source>
</evidence>
<dbReference type="InterPro" id="IPR036643">
    <property type="entry name" value="RNApol_insert_sf"/>
</dbReference>
<dbReference type="SUPFAM" id="SSF56553">
    <property type="entry name" value="Insert subdomain of RNA polymerase alpha subunit"/>
    <property type="match status" value="1"/>
</dbReference>
<comment type="similarity">
    <text evidence="1">Belongs to the RNA polymerase alpha chain family.</text>
</comment>
<dbReference type="Pfam" id="PF01193">
    <property type="entry name" value="RNA_pol_L"/>
    <property type="match status" value="1"/>
</dbReference>
<dbReference type="SUPFAM" id="SSF55257">
    <property type="entry name" value="RBP11-like subunits of RNA polymerase"/>
    <property type="match status" value="1"/>
</dbReference>
<dbReference type="EC" id="2.7.7.6" evidence="2"/>
<feature type="compositionally biased region" description="Acidic residues" evidence="11">
    <location>
        <begin position="257"/>
        <end position="276"/>
    </location>
</feature>
<evidence type="ECO:0000313" key="13">
    <source>
        <dbReference type="EMBL" id="PIR87780.1"/>
    </source>
</evidence>
<evidence type="ECO:0000256" key="4">
    <source>
        <dbReference type="ARBA" id="ARBA00022478"/>
    </source>
</evidence>
<dbReference type="GO" id="GO:0006351">
    <property type="term" value="P:DNA-templated transcription"/>
    <property type="evidence" value="ECO:0007669"/>
    <property type="project" value="InterPro"/>
</dbReference>
<evidence type="ECO:0000256" key="6">
    <source>
        <dbReference type="ARBA" id="ARBA00022695"/>
    </source>
</evidence>
<dbReference type="InterPro" id="IPR011263">
    <property type="entry name" value="DNA-dir_RNA_pol_RpoA/D/Rpb3"/>
</dbReference>
<evidence type="ECO:0000256" key="5">
    <source>
        <dbReference type="ARBA" id="ARBA00022679"/>
    </source>
</evidence>
<evidence type="ECO:0000256" key="1">
    <source>
        <dbReference type="ARBA" id="ARBA00007123"/>
    </source>
</evidence>
<dbReference type="Proteomes" id="UP000230903">
    <property type="component" value="Unassembled WGS sequence"/>
</dbReference>
<dbReference type="Gene3D" id="2.170.120.12">
    <property type="entry name" value="DNA-directed RNA polymerase, insert domain"/>
    <property type="match status" value="1"/>
</dbReference>
<dbReference type="SMART" id="SM00662">
    <property type="entry name" value="RPOLD"/>
    <property type="match status" value="1"/>
</dbReference>
<sequence>MIIIQKQQNNIGADQLILIFMEKVNLTESISIKTIEEEATRGVFDIGGLYRGYGLTIGNALRRVLLSSLPGAAITQVKIKGVGHEFTTIKGVLEDVVELTLNLKRIRFSFAGDEPETLTLTAKGEGEVTAKNIANTGRVQVFNKDEHIATITEKNTNLEIELTVQKGLGYMSVNQLKSETLPVGVIQIDAIFSPVRKVNFTVENMRVGDRIDYNKVRFIIDTDGGISPKDALTESVRILAKHFDTALTSLVGGSAPAEEEALSEDAPEVEALPEEEEKPKAKKASKKK</sequence>
<protein>
    <recommendedName>
        <fullName evidence="3">DNA-directed RNA polymerase subunit alpha</fullName>
        <ecNumber evidence="2">2.7.7.6</ecNumber>
    </recommendedName>
    <alternativeName>
        <fullName evidence="9">RNA polymerase subunit alpha</fullName>
    </alternativeName>
    <alternativeName>
        <fullName evidence="8">Transcriptase subunit alpha</fullName>
    </alternativeName>
</protein>
<comment type="catalytic activity">
    <reaction evidence="10">
        <text>RNA(n) + a ribonucleoside 5'-triphosphate = RNA(n+1) + diphosphate</text>
        <dbReference type="Rhea" id="RHEA:21248"/>
        <dbReference type="Rhea" id="RHEA-COMP:14527"/>
        <dbReference type="Rhea" id="RHEA-COMP:17342"/>
        <dbReference type="ChEBI" id="CHEBI:33019"/>
        <dbReference type="ChEBI" id="CHEBI:61557"/>
        <dbReference type="ChEBI" id="CHEBI:140395"/>
        <dbReference type="EC" id="2.7.7.6"/>
    </reaction>
</comment>
<gene>
    <name evidence="13" type="primary">rpoA</name>
    <name evidence="13" type="ORF">COU10_02820</name>
</gene>
<dbReference type="GO" id="GO:0003899">
    <property type="term" value="F:DNA-directed RNA polymerase activity"/>
    <property type="evidence" value="ECO:0007669"/>
    <property type="project" value="UniProtKB-EC"/>
</dbReference>
<evidence type="ECO:0000256" key="8">
    <source>
        <dbReference type="ARBA" id="ARBA00032524"/>
    </source>
</evidence>
<evidence type="ECO:0000259" key="12">
    <source>
        <dbReference type="SMART" id="SM00662"/>
    </source>
</evidence>
<dbReference type="AlphaFoldDB" id="A0A2H0UN07"/>
<proteinExistence type="inferred from homology"/>
<dbReference type="GO" id="GO:0046983">
    <property type="term" value="F:protein dimerization activity"/>
    <property type="evidence" value="ECO:0007669"/>
    <property type="project" value="InterPro"/>
</dbReference>
<keyword evidence="4 13" id="KW-0240">DNA-directed RNA polymerase</keyword>
<dbReference type="Gene3D" id="3.30.1360.10">
    <property type="entry name" value="RNA polymerase, RBP11-like subunit"/>
    <property type="match status" value="1"/>
</dbReference>